<dbReference type="Proteomes" id="UP000887572">
    <property type="component" value="Unplaced"/>
</dbReference>
<dbReference type="SUPFAM" id="SSF54695">
    <property type="entry name" value="POZ domain"/>
    <property type="match status" value="1"/>
</dbReference>
<dbReference type="AlphaFoldDB" id="A0A914HEG2"/>
<dbReference type="PANTHER" id="PTHR22744">
    <property type="entry name" value="HELIX LOOP HELIX PROTEIN 21-RELATED"/>
    <property type="match status" value="1"/>
</dbReference>
<dbReference type="Pfam" id="PF00651">
    <property type="entry name" value="BTB"/>
    <property type="match status" value="1"/>
</dbReference>
<accession>A0A914HEG2</accession>
<reference evidence="3" key="1">
    <citation type="submission" date="2022-11" db="UniProtKB">
        <authorList>
            <consortium name="WormBaseParasite"/>
        </authorList>
    </citation>
    <scope>IDENTIFICATION</scope>
</reference>
<evidence type="ECO:0000259" key="1">
    <source>
        <dbReference type="SMART" id="SM00225"/>
    </source>
</evidence>
<evidence type="ECO:0000313" key="2">
    <source>
        <dbReference type="Proteomes" id="UP000887572"/>
    </source>
</evidence>
<dbReference type="WBParaSite" id="Gr19_v10_g16765.t1">
    <property type="protein sequence ID" value="Gr19_v10_g16765.t1"/>
    <property type="gene ID" value="Gr19_v10_g16765"/>
</dbReference>
<protein>
    <submittedName>
        <fullName evidence="3">BTB domain-containing protein</fullName>
    </submittedName>
</protein>
<dbReference type="Gene3D" id="3.30.710.10">
    <property type="entry name" value="Potassium Channel Kv1.1, Chain A"/>
    <property type="match status" value="1"/>
</dbReference>
<dbReference type="PANTHER" id="PTHR22744:SF14">
    <property type="entry name" value="BTB DOMAIN-CONTAINING PROTEIN-RELATED"/>
    <property type="match status" value="1"/>
</dbReference>
<dbReference type="SMART" id="SM00225">
    <property type="entry name" value="BTB"/>
    <property type="match status" value="1"/>
</dbReference>
<sequence>MANAIDENNLFEKYAIVAEQSATLDGGGHSSFSFTHGNFSCEFYATGTKIWGGNIRTIPSSSTNSTNANFVAEIVIWQWHEGKQTIVQRNLFDIEQSNYCCFDQSSIWPLNVFVRILAKKPPNALTNSSTFTPASSSSSAAGDDTFTVHIGDRQITVSAARLMAVSPVFGRMLSVDMEEKKERAVKLEGIDMEQFMEFLDAISGASLPNPKNVLDLLALSDYFMVDWLKDRCDGHLTNCVEMPLIDRFVLIERYRLGGVKNLFMRCMDLKNLGNFCFKEHNVFLCKDASKSLKIDLGRRLHALWEVAKGFK</sequence>
<evidence type="ECO:0000313" key="3">
    <source>
        <dbReference type="WBParaSite" id="Gr19_v10_g16765.t1"/>
    </source>
</evidence>
<feature type="domain" description="BTB" evidence="1">
    <location>
        <begin position="144"/>
        <end position="240"/>
    </location>
</feature>
<organism evidence="2 3">
    <name type="scientific">Globodera rostochiensis</name>
    <name type="common">Golden nematode worm</name>
    <name type="synonym">Heterodera rostochiensis</name>
    <dbReference type="NCBI Taxonomy" id="31243"/>
    <lineage>
        <taxon>Eukaryota</taxon>
        <taxon>Metazoa</taxon>
        <taxon>Ecdysozoa</taxon>
        <taxon>Nematoda</taxon>
        <taxon>Chromadorea</taxon>
        <taxon>Rhabditida</taxon>
        <taxon>Tylenchina</taxon>
        <taxon>Tylenchomorpha</taxon>
        <taxon>Tylenchoidea</taxon>
        <taxon>Heteroderidae</taxon>
        <taxon>Heteroderinae</taxon>
        <taxon>Globodera</taxon>
    </lineage>
</organism>
<dbReference type="InterPro" id="IPR000210">
    <property type="entry name" value="BTB/POZ_dom"/>
</dbReference>
<proteinExistence type="predicted"/>
<dbReference type="InterPro" id="IPR011333">
    <property type="entry name" value="SKP1/BTB/POZ_sf"/>
</dbReference>
<keyword evidence="2" id="KW-1185">Reference proteome</keyword>
<name>A0A914HEG2_GLORO</name>
<dbReference type="CDD" id="cd18186">
    <property type="entry name" value="BTB_POZ_ZBTB_KLHL-like"/>
    <property type="match status" value="1"/>
</dbReference>